<proteinExistence type="predicted"/>
<evidence type="ECO:0000313" key="2">
    <source>
        <dbReference type="Proteomes" id="UP001327560"/>
    </source>
</evidence>
<reference evidence="1 2" key="1">
    <citation type="submission" date="2023-10" db="EMBL/GenBank/DDBJ databases">
        <title>Chromosome-scale genome assembly provides insights into flower coloration mechanisms of Canna indica.</title>
        <authorList>
            <person name="Li C."/>
        </authorList>
    </citation>
    <scope>NUCLEOTIDE SEQUENCE [LARGE SCALE GENOMIC DNA]</scope>
    <source>
        <tissue evidence="1">Flower</tissue>
    </source>
</reference>
<organism evidence="1 2">
    <name type="scientific">Canna indica</name>
    <name type="common">Indian-shot</name>
    <dbReference type="NCBI Taxonomy" id="4628"/>
    <lineage>
        <taxon>Eukaryota</taxon>
        <taxon>Viridiplantae</taxon>
        <taxon>Streptophyta</taxon>
        <taxon>Embryophyta</taxon>
        <taxon>Tracheophyta</taxon>
        <taxon>Spermatophyta</taxon>
        <taxon>Magnoliopsida</taxon>
        <taxon>Liliopsida</taxon>
        <taxon>Zingiberales</taxon>
        <taxon>Cannaceae</taxon>
        <taxon>Canna</taxon>
    </lineage>
</organism>
<evidence type="ECO:0000313" key="1">
    <source>
        <dbReference type="EMBL" id="WOL07534.1"/>
    </source>
</evidence>
<name>A0AAQ3KFT0_9LILI</name>
<keyword evidence="2" id="KW-1185">Reference proteome</keyword>
<gene>
    <name evidence="1" type="ORF">Cni_G16278</name>
</gene>
<sequence>MVQKRKSFTQICINIFVNFYSDTMLNKSSMVDTSSHLKHRDEVKLTQSIEDSKIRRVSSKALASIPTSFSLFSKVVVKLYSIDCVVENGKIVIRFCPAAV</sequence>
<dbReference type="AlphaFoldDB" id="A0AAQ3KFT0"/>
<protein>
    <submittedName>
        <fullName evidence="1">Uncharacterized protein</fullName>
    </submittedName>
</protein>
<accession>A0AAQ3KFT0</accession>
<dbReference type="Proteomes" id="UP001327560">
    <property type="component" value="Chromosome 5"/>
</dbReference>
<dbReference type="EMBL" id="CP136894">
    <property type="protein sequence ID" value="WOL07534.1"/>
    <property type="molecule type" value="Genomic_DNA"/>
</dbReference>